<comment type="caution">
    <text evidence="1">The sequence shown here is derived from an EMBL/GenBank/DDBJ whole genome shotgun (WGS) entry which is preliminary data.</text>
</comment>
<name>A0A0F9Q9T6_9ZZZZ</name>
<sequence>MAKDFKCDLNCPAVNDVFIDGICCNNCYRTKKQYLTDENRHLWTEWDGKARPDVYVKAALKARHDFKEGFYDPETGCRLKREDMPAECRAYDCRQDSFYMCEFKYSRMVWKTGRWIQVKPVTLFVRGVILKDHIDSLFLRLKRDIRKFCYGDTR</sequence>
<proteinExistence type="predicted"/>
<organism evidence="1">
    <name type="scientific">marine sediment metagenome</name>
    <dbReference type="NCBI Taxonomy" id="412755"/>
    <lineage>
        <taxon>unclassified sequences</taxon>
        <taxon>metagenomes</taxon>
        <taxon>ecological metagenomes</taxon>
    </lineage>
</organism>
<dbReference type="AlphaFoldDB" id="A0A0F9Q9T6"/>
<reference evidence="1" key="1">
    <citation type="journal article" date="2015" name="Nature">
        <title>Complex archaea that bridge the gap between prokaryotes and eukaryotes.</title>
        <authorList>
            <person name="Spang A."/>
            <person name="Saw J.H."/>
            <person name="Jorgensen S.L."/>
            <person name="Zaremba-Niedzwiedzka K."/>
            <person name="Martijn J."/>
            <person name="Lind A.E."/>
            <person name="van Eijk R."/>
            <person name="Schleper C."/>
            <person name="Guy L."/>
            <person name="Ettema T.J."/>
        </authorList>
    </citation>
    <scope>NUCLEOTIDE SEQUENCE</scope>
</reference>
<evidence type="ECO:0000313" key="1">
    <source>
        <dbReference type="EMBL" id="KKN40740.1"/>
    </source>
</evidence>
<accession>A0A0F9Q9T6</accession>
<dbReference type="EMBL" id="LAZR01001687">
    <property type="protein sequence ID" value="KKN40740.1"/>
    <property type="molecule type" value="Genomic_DNA"/>
</dbReference>
<gene>
    <name evidence="1" type="ORF">LCGC14_0730480</name>
</gene>
<protein>
    <submittedName>
        <fullName evidence="1">Uncharacterized protein</fullName>
    </submittedName>
</protein>